<keyword evidence="4 6" id="KW-1133">Transmembrane helix</keyword>
<keyword evidence="3 6" id="KW-0812">Transmembrane</keyword>
<keyword evidence="8" id="KW-1185">Reference proteome</keyword>
<feature type="transmembrane region" description="Helical" evidence="6">
    <location>
        <begin position="66"/>
        <end position="86"/>
    </location>
</feature>
<feature type="transmembrane region" description="Helical" evidence="6">
    <location>
        <begin position="33"/>
        <end position="54"/>
    </location>
</feature>
<dbReference type="Gene3D" id="1.20.1740.10">
    <property type="entry name" value="Amino acid/polyamine transporter I"/>
    <property type="match status" value="1"/>
</dbReference>
<dbReference type="AlphaFoldDB" id="A0AAJ0GBX7"/>
<organism evidence="7 8">
    <name type="scientific">Extremus antarcticus</name>
    <dbReference type="NCBI Taxonomy" id="702011"/>
    <lineage>
        <taxon>Eukaryota</taxon>
        <taxon>Fungi</taxon>
        <taxon>Dikarya</taxon>
        <taxon>Ascomycota</taxon>
        <taxon>Pezizomycotina</taxon>
        <taxon>Dothideomycetes</taxon>
        <taxon>Dothideomycetidae</taxon>
        <taxon>Mycosphaerellales</taxon>
        <taxon>Extremaceae</taxon>
        <taxon>Extremus</taxon>
    </lineage>
</organism>
<dbReference type="Proteomes" id="UP001271007">
    <property type="component" value="Unassembled WGS sequence"/>
</dbReference>
<name>A0AAJ0GBX7_9PEZI</name>
<reference evidence="7" key="1">
    <citation type="submission" date="2023-04" db="EMBL/GenBank/DDBJ databases">
        <title>Black Yeasts Isolated from many extreme environments.</title>
        <authorList>
            <person name="Coleine C."/>
            <person name="Stajich J.E."/>
            <person name="Selbmann L."/>
        </authorList>
    </citation>
    <scope>NUCLEOTIDE SEQUENCE</scope>
    <source>
        <strain evidence="7">CCFEE 5312</strain>
    </source>
</reference>
<evidence type="ECO:0000256" key="5">
    <source>
        <dbReference type="ARBA" id="ARBA00023136"/>
    </source>
</evidence>
<dbReference type="GO" id="GO:0016020">
    <property type="term" value="C:membrane"/>
    <property type="evidence" value="ECO:0007669"/>
    <property type="project" value="UniProtKB-SubCell"/>
</dbReference>
<dbReference type="PANTHER" id="PTHR45649:SF4">
    <property type="entry name" value="TRANSPORTER, PUTATIVE (EUROFUNG)-RELATED"/>
    <property type="match status" value="1"/>
</dbReference>
<protein>
    <submittedName>
        <fullName evidence="7">Uncharacterized protein</fullName>
    </submittedName>
</protein>
<evidence type="ECO:0000313" key="8">
    <source>
        <dbReference type="Proteomes" id="UP001271007"/>
    </source>
</evidence>
<dbReference type="GO" id="GO:0022857">
    <property type="term" value="F:transmembrane transporter activity"/>
    <property type="evidence" value="ECO:0007669"/>
    <property type="project" value="UniProtKB-ARBA"/>
</dbReference>
<comment type="caution">
    <text evidence="7">The sequence shown here is derived from an EMBL/GenBank/DDBJ whole genome shotgun (WGS) entry which is preliminary data.</text>
</comment>
<keyword evidence="2" id="KW-0813">Transport</keyword>
<evidence type="ECO:0000256" key="1">
    <source>
        <dbReference type="ARBA" id="ARBA00004141"/>
    </source>
</evidence>
<sequence>MAWQAGNAVGVFLTRTLIQVIILENNPDYLFPAWHGSLLVMANIIFSVGGNILLSRHNIPGVQTLFFVLHILAFFCVIVPICINAPKASAKEVFTEFDNTGVWSNTGVAFLAGQLSAIYMMSGTDSVYILDAALKDPTC</sequence>
<proteinExistence type="predicted"/>
<evidence type="ECO:0000256" key="2">
    <source>
        <dbReference type="ARBA" id="ARBA00022448"/>
    </source>
</evidence>
<gene>
    <name evidence="7" type="ORF">LTR09_009379</name>
</gene>
<dbReference type="EMBL" id="JAWDJX010000040">
    <property type="protein sequence ID" value="KAK3049460.1"/>
    <property type="molecule type" value="Genomic_DNA"/>
</dbReference>
<keyword evidence="5 6" id="KW-0472">Membrane</keyword>
<accession>A0AAJ0GBX7</accession>
<evidence type="ECO:0000256" key="3">
    <source>
        <dbReference type="ARBA" id="ARBA00022692"/>
    </source>
</evidence>
<evidence type="ECO:0000256" key="4">
    <source>
        <dbReference type="ARBA" id="ARBA00022989"/>
    </source>
</evidence>
<evidence type="ECO:0000256" key="6">
    <source>
        <dbReference type="SAM" id="Phobius"/>
    </source>
</evidence>
<evidence type="ECO:0000313" key="7">
    <source>
        <dbReference type="EMBL" id="KAK3049460.1"/>
    </source>
</evidence>
<dbReference type="PANTHER" id="PTHR45649">
    <property type="entry name" value="AMINO-ACID PERMEASE BAT1"/>
    <property type="match status" value="1"/>
</dbReference>
<comment type="subcellular location">
    <subcellularLocation>
        <location evidence="1">Membrane</location>
        <topology evidence="1">Multi-pass membrane protein</topology>
    </subcellularLocation>
</comment>